<dbReference type="PANTHER" id="PTHR24421">
    <property type="entry name" value="NITRATE/NITRITE SENSOR PROTEIN NARX-RELATED"/>
    <property type="match status" value="1"/>
</dbReference>
<evidence type="ECO:0000256" key="18">
    <source>
        <dbReference type="ARBA" id="ARBA00030800"/>
    </source>
</evidence>
<organism evidence="23 24">
    <name type="scientific">Corynebacterium phoceense</name>
    <dbReference type="NCBI Taxonomy" id="1686286"/>
    <lineage>
        <taxon>Bacteria</taxon>
        <taxon>Bacillati</taxon>
        <taxon>Actinomycetota</taxon>
        <taxon>Actinomycetes</taxon>
        <taxon>Mycobacteriales</taxon>
        <taxon>Corynebacteriaceae</taxon>
        <taxon>Corynebacterium</taxon>
    </lineage>
</organism>
<feature type="transmembrane region" description="Helical" evidence="21">
    <location>
        <begin position="112"/>
        <end position="134"/>
    </location>
</feature>
<evidence type="ECO:0000256" key="2">
    <source>
        <dbReference type="ARBA" id="ARBA00001966"/>
    </source>
</evidence>
<dbReference type="InterPro" id="IPR004358">
    <property type="entry name" value="Sig_transdc_His_kin-like_C"/>
</dbReference>
<dbReference type="GO" id="GO:0005524">
    <property type="term" value="F:ATP binding"/>
    <property type="evidence" value="ECO:0007669"/>
    <property type="project" value="UniProtKB-KW"/>
</dbReference>
<dbReference type="PANTHER" id="PTHR24421:SF10">
    <property type="entry name" value="NITRATE_NITRITE SENSOR PROTEIN NARQ"/>
    <property type="match status" value="1"/>
</dbReference>
<dbReference type="SUPFAM" id="SSF55874">
    <property type="entry name" value="ATPase domain of HSP90 chaperone/DNA topoisomerase II/histidine kinase"/>
    <property type="match status" value="1"/>
</dbReference>
<keyword evidence="6" id="KW-0004">4Fe-4S</keyword>
<keyword evidence="13" id="KW-0067">ATP-binding</keyword>
<dbReference type="STRING" id="1686286.GCA_900092335_00833"/>
<keyword evidence="12 23" id="KW-0418">Kinase</keyword>
<gene>
    <name evidence="23" type="ORF">EJK80_05060</name>
</gene>
<evidence type="ECO:0000256" key="15">
    <source>
        <dbReference type="ARBA" id="ARBA00023012"/>
    </source>
</evidence>
<evidence type="ECO:0000256" key="14">
    <source>
        <dbReference type="ARBA" id="ARBA00023004"/>
    </source>
</evidence>
<keyword evidence="16" id="KW-0411">Iron-sulfur</keyword>
<keyword evidence="9" id="KW-0808">Transferase</keyword>
<keyword evidence="8" id="KW-0597">Phosphoprotein</keyword>
<dbReference type="Proteomes" id="UP000318080">
    <property type="component" value="Unassembled WGS sequence"/>
</dbReference>
<keyword evidence="21" id="KW-0812">Transmembrane</keyword>
<feature type="transmembrane region" description="Helical" evidence="21">
    <location>
        <begin position="48"/>
        <end position="66"/>
    </location>
</feature>
<evidence type="ECO:0000256" key="21">
    <source>
        <dbReference type="SAM" id="Phobius"/>
    </source>
</evidence>
<evidence type="ECO:0000256" key="10">
    <source>
        <dbReference type="ARBA" id="ARBA00022723"/>
    </source>
</evidence>
<evidence type="ECO:0000256" key="12">
    <source>
        <dbReference type="ARBA" id="ARBA00022777"/>
    </source>
</evidence>
<keyword evidence="19" id="KW-0175">Coiled coil</keyword>
<dbReference type="PRINTS" id="PR00344">
    <property type="entry name" value="BCTRLSENSOR"/>
</dbReference>
<keyword evidence="15" id="KW-0902">Two-component regulatory system</keyword>
<feature type="domain" description="Histidine kinase" evidence="22">
    <location>
        <begin position="173"/>
        <end position="363"/>
    </location>
</feature>
<dbReference type="PIRSF" id="PIRSF037434">
    <property type="entry name" value="STHK_ChrS"/>
    <property type="match status" value="1"/>
</dbReference>
<dbReference type="InterPro" id="IPR003594">
    <property type="entry name" value="HATPase_dom"/>
</dbReference>
<feature type="transmembrane region" description="Helical" evidence="21">
    <location>
        <begin position="86"/>
        <end position="105"/>
    </location>
</feature>
<keyword evidence="24" id="KW-1185">Reference proteome</keyword>
<evidence type="ECO:0000256" key="13">
    <source>
        <dbReference type="ARBA" id="ARBA00022840"/>
    </source>
</evidence>
<proteinExistence type="predicted"/>
<keyword evidence="21" id="KW-1133">Transmembrane helix</keyword>
<dbReference type="InterPro" id="IPR050482">
    <property type="entry name" value="Sensor_HK_TwoCompSys"/>
</dbReference>
<comment type="catalytic activity">
    <reaction evidence="1">
        <text>ATP + protein L-histidine = ADP + protein N-phospho-L-histidine.</text>
        <dbReference type="EC" id="2.7.13.3"/>
    </reaction>
</comment>
<evidence type="ECO:0000256" key="1">
    <source>
        <dbReference type="ARBA" id="ARBA00000085"/>
    </source>
</evidence>
<feature type="region of interest" description="Disordered" evidence="20">
    <location>
        <begin position="343"/>
        <end position="365"/>
    </location>
</feature>
<evidence type="ECO:0000256" key="6">
    <source>
        <dbReference type="ARBA" id="ARBA00022485"/>
    </source>
</evidence>
<dbReference type="SMART" id="SM00387">
    <property type="entry name" value="HATPase_c"/>
    <property type="match status" value="1"/>
</dbReference>
<dbReference type="Gene3D" id="3.30.565.10">
    <property type="entry name" value="Histidine kinase-like ATPase, C-terminal domain"/>
    <property type="match status" value="1"/>
</dbReference>
<evidence type="ECO:0000256" key="7">
    <source>
        <dbReference type="ARBA" id="ARBA00022490"/>
    </source>
</evidence>
<feature type="coiled-coil region" evidence="19">
    <location>
        <begin position="137"/>
        <end position="171"/>
    </location>
</feature>
<evidence type="ECO:0000313" key="24">
    <source>
        <dbReference type="Proteomes" id="UP000318080"/>
    </source>
</evidence>
<evidence type="ECO:0000256" key="17">
    <source>
        <dbReference type="ARBA" id="ARBA00024827"/>
    </source>
</evidence>
<dbReference type="GO" id="GO:0046983">
    <property type="term" value="F:protein dimerization activity"/>
    <property type="evidence" value="ECO:0007669"/>
    <property type="project" value="InterPro"/>
</dbReference>
<evidence type="ECO:0000313" key="23">
    <source>
        <dbReference type="EMBL" id="TQE43940.1"/>
    </source>
</evidence>
<reference evidence="23 24" key="1">
    <citation type="submission" date="2019-06" db="EMBL/GenBank/DDBJ databases">
        <title>Draft genome of C. phoceense Strain 272.</title>
        <authorList>
            <person name="Pacheco L.G.C."/>
            <person name="Barberis C.M."/>
            <person name="Almuzara M.N."/>
            <person name="Traglia G.M."/>
            <person name="Santos C.S."/>
            <person name="Rocha D.J.P.G."/>
            <person name="Aguiar E.R.G.R."/>
            <person name="Vay C.A."/>
        </authorList>
    </citation>
    <scope>NUCLEOTIDE SEQUENCE [LARGE SCALE GENOMIC DNA]</scope>
    <source>
        <strain evidence="23 24">272</strain>
    </source>
</reference>
<dbReference type="EC" id="2.7.13.3" evidence="4"/>
<dbReference type="EMBL" id="VHIR01000005">
    <property type="protein sequence ID" value="TQE43940.1"/>
    <property type="molecule type" value="Genomic_DNA"/>
</dbReference>
<evidence type="ECO:0000256" key="4">
    <source>
        <dbReference type="ARBA" id="ARBA00012438"/>
    </source>
</evidence>
<dbReference type="InterPro" id="IPR036890">
    <property type="entry name" value="HATPase_C_sf"/>
</dbReference>
<dbReference type="AlphaFoldDB" id="A0A540R874"/>
<evidence type="ECO:0000256" key="11">
    <source>
        <dbReference type="ARBA" id="ARBA00022741"/>
    </source>
</evidence>
<accession>A0A540R874</accession>
<dbReference type="GO" id="GO:0005737">
    <property type="term" value="C:cytoplasm"/>
    <property type="evidence" value="ECO:0007669"/>
    <property type="project" value="UniProtKB-SubCell"/>
</dbReference>
<keyword evidence="7" id="KW-0963">Cytoplasm</keyword>
<dbReference type="Pfam" id="PF07730">
    <property type="entry name" value="HisKA_3"/>
    <property type="match status" value="1"/>
</dbReference>
<comment type="subcellular location">
    <subcellularLocation>
        <location evidence="3">Cytoplasm</location>
    </subcellularLocation>
</comment>
<dbReference type="PROSITE" id="PS50109">
    <property type="entry name" value="HIS_KIN"/>
    <property type="match status" value="1"/>
</dbReference>
<dbReference type="InterPro" id="IPR017205">
    <property type="entry name" value="Sig_transdc_His_kinase_ChrS"/>
</dbReference>
<evidence type="ECO:0000259" key="22">
    <source>
        <dbReference type="PROSITE" id="PS50109"/>
    </source>
</evidence>
<keyword evidence="11" id="KW-0547">Nucleotide-binding</keyword>
<feature type="transmembrane region" description="Helical" evidence="21">
    <location>
        <begin position="23"/>
        <end position="39"/>
    </location>
</feature>
<keyword evidence="21" id="KW-0472">Membrane</keyword>
<dbReference type="GO" id="GO:0000155">
    <property type="term" value="F:phosphorelay sensor kinase activity"/>
    <property type="evidence" value="ECO:0007669"/>
    <property type="project" value="InterPro"/>
</dbReference>
<evidence type="ECO:0000256" key="3">
    <source>
        <dbReference type="ARBA" id="ARBA00004496"/>
    </source>
</evidence>
<comment type="caution">
    <text evidence="23">The sequence shown here is derived from an EMBL/GenBank/DDBJ whole genome shotgun (WGS) entry which is preliminary data.</text>
</comment>
<dbReference type="InterPro" id="IPR011712">
    <property type="entry name" value="Sig_transdc_His_kin_sub3_dim/P"/>
</dbReference>
<evidence type="ECO:0000256" key="20">
    <source>
        <dbReference type="SAM" id="MobiDB-lite"/>
    </source>
</evidence>
<keyword evidence="10" id="KW-0479">Metal-binding</keyword>
<keyword evidence="14" id="KW-0408">Iron</keyword>
<dbReference type="Pfam" id="PF02518">
    <property type="entry name" value="HATPase_c"/>
    <property type="match status" value="1"/>
</dbReference>
<dbReference type="Gene3D" id="1.20.5.1930">
    <property type="match status" value="1"/>
</dbReference>
<comment type="cofactor">
    <cofactor evidence="2">
        <name>[4Fe-4S] cluster</name>
        <dbReference type="ChEBI" id="CHEBI:49883"/>
    </cofactor>
</comment>
<protein>
    <recommendedName>
        <fullName evidence="5">Oxygen sensor histidine kinase NreB</fullName>
        <ecNumber evidence="4">2.7.13.3</ecNumber>
    </recommendedName>
    <alternativeName>
        <fullName evidence="18">Nitrogen regulation protein B</fullName>
    </alternativeName>
</protein>
<evidence type="ECO:0000256" key="8">
    <source>
        <dbReference type="ARBA" id="ARBA00022553"/>
    </source>
</evidence>
<name>A0A540R874_9CORY</name>
<comment type="function">
    <text evidence="17">Member of the two-component regulatory system NreB/NreC involved in the control of dissimilatory nitrate/nitrite reduction in response to oxygen. NreB functions as a direct oxygen sensor histidine kinase which is autophosphorylated, in the absence of oxygen, probably at the conserved histidine residue, and transfers its phosphate group probably to a conserved aspartate residue of NreC. NreB/NreC activates the expression of the nitrate (narGHJI) and nitrite (nir) reductase operons, as well as the putative nitrate transporter gene narT.</text>
</comment>
<evidence type="ECO:0000256" key="19">
    <source>
        <dbReference type="SAM" id="Coils"/>
    </source>
</evidence>
<evidence type="ECO:0000256" key="5">
    <source>
        <dbReference type="ARBA" id="ARBA00017322"/>
    </source>
</evidence>
<evidence type="ECO:0000256" key="16">
    <source>
        <dbReference type="ARBA" id="ARBA00023014"/>
    </source>
</evidence>
<sequence>MFALLLAFGVVRAAGDGDLDARVCGLAIALGIVYVWGTVKRPPTRRAAYWWLALITILWIGLMVHARDFMWLEFPLLFLFLHELPRAPGIVSTVCLWAGAALIPAWRYPDQWTIAAAVGPAIGTVFAIAFYYAYVALRDEALRYRALAEELRATQEELARSENLAGRLAERARLSREIHDTVAQGLGSIMLMARAGKNAADPSGHLKTIATVAQDSLQETRKLVQDLAAPPQLTTALEALVEAQNERARTLEEDTHFELVETGDTTRELPDKVSACLERAAREGLSNVAKHAHARRAVVTLGVFEDAATLDVVDDGRGFATTNNKGFGLPGLRARVAELGGRLEISPGPGTGTALTVRLPLKENQ</sequence>
<dbReference type="GO" id="GO:0016020">
    <property type="term" value="C:membrane"/>
    <property type="evidence" value="ECO:0007669"/>
    <property type="project" value="InterPro"/>
</dbReference>
<dbReference type="GO" id="GO:0051539">
    <property type="term" value="F:4 iron, 4 sulfur cluster binding"/>
    <property type="evidence" value="ECO:0007669"/>
    <property type="project" value="UniProtKB-KW"/>
</dbReference>
<dbReference type="InterPro" id="IPR005467">
    <property type="entry name" value="His_kinase_dom"/>
</dbReference>
<dbReference type="GO" id="GO:0046872">
    <property type="term" value="F:metal ion binding"/>
    <property type="evidence" value="ECO:0007669"/>
    <property type="project" value="UniProtKB-KW"/>
</dbReference>
<evidence type="ECO:0000256" key="9">
    <source>
        <dbReference type="ARBA" id="ARBA00022679"/>
    </source>
</evidence>
<dbReference type="CDD" id="cd16917">
    <property type="entry name" value="HATPase_UhpB-NarQ-NarX-like"/>
    <property type="match status" value="1"/>
</dbReference>